<keyword evidence="2 5" id="KW-0812">Transmembrane</keyword>
<feature type="transmembrane region" description="Helical" evidence="5">
    <location>
        <begin position="160"/>
        <end position="182"/>
    </location>
</feature>
<dbReference type="PANTHER" id="PTHR23507:SF1">
    <property type="entry name" value="FI18259P1-RELATED"/>
    <property type="match status" value="1"/>
</dbReference>
<evidence type="ECO:0000256" key="3">
    <source>
        <dbReference type="ARBA" id="ARBA00022989"/>
    </source>
</evidence>
<dbReference type="PANTHER" id="PTHR23507">
    <property type="entry name" value="ZGC:174356"/>
    <property type="match status" value="1"/>
</dbReference>
<feature type="transmembrane region" description="Helical" evidence="5">
    <location>
        <begin position="258"/>
        <end position="276"/>
    </location>
</feature>
<evidence type="ECO:0000256" key="2">
    <source>
        <dbReference type="ARBA" id="ARBA00022692"/>
    </source>
</evidence>
<feature type="transmembrane region" description="Helical" evidence="5">
    <location>
        <begin position="296"/>
        <end position="316"/>
    </location>
</feature>
<sequence>MVVYQKLGVIGSSLVFAALQKFKFQIFRIFIIYDTCRSSNSCDNSTAELNSTDTYFNNAVVSDFLFKCLLVNNVVAILPCIFLAAWSDKHGRKLLLLLPFVGSFIGDILMLVLLYVPIASKNLLLLSEGIHGFCGGTVLIGLGCLCYVTDSTDHRLRTWFIGLFFGLYNFLPLIEMTLQYYWTPLSMSLDFRTLILIGVSIRMILSAYFLIYINLFVAESVFVLGSYQGNPWMNLLTPINVSDTVSCVFKRRMDNMRFFIISLCTVFVFYNLLLHGNLTIFPQYFWNVFHWPYKDVILFAAVYAISQTLTLWICTYSALKCRILDIETGIYGTCSLAASCLALTFLRNSWIAVIAALVGVASLLIPTSIISVLSKLIERVETGSMYAGVGFLMLVTQLISIPSYEALYKVCVEADIPQVVFLLSFGFAIYGLLFFIYLKKNIAPDLLGHLNASESLALISRKGEIEQLFD</sequence>
<feature type="transmembrane region" description="Helical" evidence="5">
    <location>
        <begin position="328"/>
        <end position="346"/>
    </location>
</feature>
<dbReference type="GO" id="GO:0022857">
    <property type="term" value="F:transmembrane transporter activity"/>
    <property type="evidence" value="ECO:0007669"/>
    <property type="project" value="TreeGrafter"/>
</dbReference>
<comment type="subcellular location">
    <subcellularLocation>
        <location evidence="1">Membrane</location>
        <topology evidence="1">Multi-pass membrane protein</topology>
    </subcellularLocation>
</comment>
<dbReference type="InterPro" id="IPR036259">
    <property type="entry name" value="MFS_trans_sf"/>
</dbReference>
<feature type="transmembrane region" description="Helical" evidence="5">
    <location>
        <begin position="130"/>
        <end position="148"/>
    </location>
</feature>
<evidence type="ECO:0000256" key="1">
    <source>
        <dbReference type="ARBA" id="ARBA00004141"/>
    </source>
</evidence>
<reference evidence="6" key="1">
    <citation type="submission" date="2020-07" db="EMBL/GenBank/DDBJ databases">
        <title>Multicomponent nature underlies the extraordinary mechanical properties of spider dragline silk.</title>
        <authorList>
            <person name="Kono N."/>
            <person name="Nakamura H."/>
            <person name="Mori M."/>
            <person name="Yoshida Y."/>
            <person name="Ohtoshi R."/>
            <person name="Malay A.D."/>
            <person name="Moran D.A.P."/>
            <person name="Tomita M."/>
            <person name="Numata K."/>
            <person name="Arakawa K."/>
        </authorList>
    </citation>
    <scope>NUCLEOTIDE SEQUENCE</scope>
</reference>
<feature type="transmembrane region" description="Helical" evidence="5">
    <location>
        <begin position="94"/>
        <end position="118"/>
    </location>
</feature>
<comment type="caution">
    <text evidence="6">The sequence shown here is derived from an EMBL/GenBank/DDBJ whole genome shotgun (WGS) entry which is preliminary data.</text>
</comment>
<dbReference type="Gene3D" id="1.20.1250.20">
    <property type="entry name" value="MFS general substrate transporter like domains"/>
    <property type="match status" value="1"/>
</dbReference>
<dbReference type="SUPFAM" id="SSF103473">
    <property type="entry name" value="MFS general substrate transporter"/>
    <property type="match status" value="1"/>
</dbReference>
<evidence type="ECO:0000313" key="6">
    <source>
        <dbReference type="EMBL" id="GFQ81898.1"/>
    </source>
</evidence>
<dbReference type="Proteomes" id="UP000887116">
    <property type="component" value="Unassembled WGS sequence"/>
</dbReference>
<feature type="transmembrane region" description="Helical" evidence="5">
    <location>
        <begin position="416"/>
        <end position="438"/>
    </location>
</feature>
<feature type="transmembrane region" description="Helical" evidence="5">
    <location>
        <begin position="64"/>
        <end position="87"/>
    </location>
</feature>
<evidence type="ECO:0000313" key="7">
    <source>
        <dbReference type="Proteomes" id="UP000887116"/>
    </source>
</evidence>
<feature type="transmembrane region" description="Helical" evidence="5">
    <location>
        <begin position="352"/>
        <end position="373"/>
    </location>
</feature>
<dbReference type="OrthoDB" id="430300at2759"/>
<feature type="transmembrane region" description="Helical" evidence="5">
    <location>
        <begin position="194"/>
        <end position="217"/>
    </location>
</feature>
<organism evidence="6 7">
    <name type="scientific">Trichonephila clavata</name>
    <name type="common">Joro spider</name>
    <name type="synonym">Nephila clavata</name>
    <dbReference type="NCBI Taxonomy" id="2740835"/>
    <lineage>
        <taxon>Eukaryota</taxon>
        <taxon>Metazoa</taxon>
        <taxon>Ecdysozoa</taxon>
        <taxon>Arthropoda</taxon>
        <taxon>Chelicerata</taxon>
        <taxon>Arachnida</taxon>
        <taxon>Araneae</taxon>
        <taxon>Araneomorphae</taxon>
        <taxon>Entelegynae</taxon>
        <taxon>Araneoidea</taxon>
        <taxon>Nephilidae</taxon>
        <taxon>Trichonephila</taxon>
    </lineage>
</organism>
<dbReference type="AlphaFoldDB" id="A0A8X6GGC8"/>
<evidence type="ECO:0000256" key="4">
    <source>
        <dbReference type="ARBA" id="ARBA00023136"/>
    </source>
</evidence>
<dbReference type="EMBL" id="BMAO01012510">
    <property type="protein sequence ID" value="GFQ81898.1"/>
    <property type="molecule type" value="Genomic_DNA"/>
</dbReference>
<feature type="transmembrane region" description="Helical" evidence="5">
    <location>
        <begin position="385"/>
        <end position="404"/>
    </location>
</feature>
<keyword evidence="7" id="KW-1185">Reference proteome</keyword>
<dbReference type="GO" id="GO:0016020">
    <property type="term" value="C:membrane"/>
    <property type="evidence" value="ECO:0007669"/>
    <property type="project" value="UniProtKB-SubCell"/>
</dbReference>
<evidence type="ECO:0000256" key="5">
    <source>
        <dbReference type="SAM" id="Phobius"/>
    </source>
</evidence>
<proteinExistence type="predicted"/>
<name>A0A8X6GGC8_TRICU</name>
<gene>
    <name evidence="6" type="primary">NCL1_19369</name>
    <name evidence="6" type="ORF">TNCT_87031</name>
</gene>
<keyword evidence="3 5" id="KW-1133">Transmembrane helix</keyword>
<protein>
    <submittedName>
        <fullName evidence="6">Uncharacterized protein</fullName>
    </submittedName>
</protein>
<accession>A0A8X6GGC8</accession>
<keyword evidence="4 5" id="KW-0472">Membrane</keyword>